<feature type="transmembrane region" description="Helical" evidence="8">
    <location>
        <begin position="87"/>
        <end position="107"/>
    </location>
</feature>
<evidence type="ECO:0000256" key="1">
    <source>
        <dbReference type="ARBA" id="ARBA00004651"/>
    </source>
</evidence>
<keyword evidence="6 8" id="KW-1133">Transmembrane helix</keyword>
<keyword evidence="10" id="KW-1185">Reference proteome</keyword>
<dbReference type="PANTHER" id="PTHR37484">
    <property type="entry name" value="ROD SHAPE-DETERMINING PROTEIN MRED"/>
    <property type="match status" value="1"/>
</dbReference>
<dbReference type="GO" id="GO:0008360">
    <property type="term" value="P:regulation of cell shape"/>
    <property type="evidence" value="ECO:0007669"/>
    <property type="project" value="UniProtKB-KW"/>
</dbReference>
<dbReference type="InterPro" id="IPR007227">
    <property type="entry name" value="Cell_shape_determining_MreD"/>
</dbReference>
<comment type="caution">
    <text evidence="9">The sequence shown here is derived from an EMBL/GenBank/DDBJ whole genome shotgun (WGS) entry which is preliminary data.</text>
</comment>
<evidence type="ECO:0000256" key="7">
    <source>
        <dbReference type="ARBA" id="ARBA00023136"/>
    </source>
</evidence>
<feature type="transmembrane region" description="Helical" evidence="8">
    <location>
        <begin position="119"/>
        <end position="139"/>
    </location>
</feature>
<keyword evidence="3" id="KW-1003">Cell membrane</keyword>
<dbReference type="OrthoDB" id="5297408at2"/>
<name>A0A556B1I1_9BURK</name>
<keyword evidence="5" id="KW-0133">Cell shape</keyword>
<evidence type="ECO:0000313" key="10">
    <source>
        <dbReference type="Proteomes" id="UP000318405"/>
    </source>
</evidence>
<organism evidence="9 10">
    <name type="scientific">Verticiella sediminum</name>
    <dbReference type="NCBI Taxonomy" id="1247510"/>
    <lineage>
        <taxon>Bacteria</taxon>
        <taxon>Pseudomonadati</taxon>
        <taxon>Pseudomonadota</taxon>
        <taxon>Betaproteobacteria</taxon>
        <taxon>Burkholderiales</taxon>
        <taxon>Alcaligenaceae</taxon>
        <taxon>Verticiella</taxon>
    </lineage>
</organism>
<dbReference type="Proteomes" id="UP000318405">
    <property type="component" value="Unassembled WGS sequence"/>
</dbReference>
<sequence length="179" mass="19803">MPSPGLSATPRRSMKPQRLLGAASGWFVAVTLFASWLLNLLPWGRWPGVPDFFGIVLLFWSVHAPRRVGMTVGFVGGLLLDVHNARLLGESALAYTLIVYWAVAWRGRILRFGPAAQTLHVLPVVVLSLGAMVALRSLLLLTWPGWWWLADCLVTALLWPFVTWLLQLPQRIAAGSDPT</sequence>
<keyword evidence="7 8" id="KW-0472">Membrane</keyword>
<evidence type="ECO:0000256" key="2">
    <source>
        <dbReference type="ARBA" id="ARBA00007776"/>
    </source>
</evidence>
<gene>
    <name evidence="9" type="primary">mreD</name>
    <name evidence="9" type="ORF">FOZ76_01270</name>
</gene>
<proteinExistence type="inferred from homology"/>
<comment type="subcellular location">
    <subcellularLocation>
        <location evidence="1">Cell membrane</location>
        <topology evidence="1">Multi-pass membrane protein</topology>
    </subcellularLocation>
</comment>
<feature type="transmembrane region" description="Helical" evidence="8">
    <location>
        <begin position="145"/>
        <end position="166"/>
    </location>
</feature>
<evidence type="ECO:0000256" key="6">
    <source>
        <dbReference type="ARBA" id="ARBA00022989"/>
    </source>
</evidence>
<dbReference type="InterPro" id="IPR026034">
    <property type="entry name" value="MreD_proteobac"/>
</dbReference>
<accession>A0A556B1I1</accession>
<dbReference type="NCBIfam" id="TIGR03426">
    <property type="entry name" value="shape_MreD"/>
    <property type="match status" value="1"/>
</dbReference>
<feature type="transmembrane region" description="Helical" evidence="8">
    <location>
        <begin position="19"/>
        <end position="38"/>
    </location>
</feature>
<comment type="similarity">
    <text evidence="2">Belongs to the MreD family.</text>
</comment>
<evidence type="ECO:0000313" key="9">
    <source>
        <dbReference type="EMBL" id="TSH99051.1"/>
    </source>
</evidence>
<dbReference type="PANTHER" id="PTHR37484:SF1">
    <property type="entry name" value="ROD SHAPE-DETERMINING PROTEIN MRED"/>
    <property type="match status" value="1"/>
</dbReference>
<dbReference type="Pfam" id="PF04093">
    <property type="entry name" value="MreD"/>
    <property type="match status" value="1"/>
</dbReference>
<protein>
    <submittedName>
        <fullName evidence="9">Rod shape-determining protein MreD</fullName>
    </submittedName>
</protein>
<reference evidence="9 10" key="1">
    <citation type="submission" date="2019-07" db="EMBL/GenBank/DDBJ databases">
        <title>Qingshengfaniella alkalisoli gen. nov., sp. nov., isolated from saline soil.</title>
        <authorList>
            <person name="Xu L."/>
            <person name="Huang X.-X."/>
            <person name="Sun J.-Q."/>
        </authorList>
    </citation>
    <scope>NUCLEOTIDE SEQUENCE [LARGE SCALE GENOMIC DNA]</scope>
    <source>
        <strain evidence="9 10">DSM 27279</strain>
    </source>
</reference>
<dbReference type="EMBL" id="VLTJ01000002">
    <property type="protein sequence ID" value="TSH99051.1"/>
    <property type="molecule type" value="Genomic_DNA"/>
</dbReference>
<dbReference type="PIRSF" id="PIRSF018472">
    <property type="entry name" value="MreD_proteobac"/>
    <property type="match status" value="1"/>
</dbReference>
<evidence type="ECO:0000256" key="3">
    <source>
        <dbReference type="ARBA" id="ARBA00022475"/>
    </source>
</evidence>
<evidence type="ECO:0000256" key="8">
    <source>
        <dbReference type="SAM" id="Phobius"/>
    </source>
</evidence>
<evidence type="ECO:0000256" key="4">
    <source>
        <dbReference type="ARBA" id="ARBA00022692"/>
    </source>
</evidence>
<keyword evidence="4 8" id="KW-0812">Transmembrane</keyword>
<evidence type="ECO:0000256" key="5">
    <source>
        <dbReference type="ARBA" id="ARBA00022960"/>
    </source>
</evidence>
<dbReference type="GO" id="GO:0005886">
    <property type="term" value="C:plasma membrane"/>
    <property type="evidence" value="ECO:0007669"/>
    <property type="project" value="UniProtKB-SubCell"/>
</dbReference>
<dbReference type="AlphaFoldDB" id="A0A556B1I1"/>